<evidence type="ECO:0000256" key="4">
    <source>
        <dbReference type="ARBA" id="ARBA00022692"/>
    </source>
</evidence>
<dbReference type="Gene3D" id="3.40.50.300">
    <property type="entry name" value="P-loop containing nucleotide triphosphate hydrolases"/>
    <property type="match status" value="2"/>
</dbReference>
<evidence type="ECO:0000256" key="2">
    <source>
        <dbReference type="ARBA" id="ARBA00008869"/>
    </source>
</evidence>
<keyword evidence="5" id="KW-0547">Nucleotide-binding</keyword>
<gene>
    <name evidence="12" type="ORF">M514_03649</name>
</gene>
<sequence length="2222" mass="252333">MMIVSLCNGSEKRRLCRQLTVLLWKNYKIRLRSKILLTSELLLPLLFFLALFWIRQETVPIERPTCNSSYLPKGMPSIGLLPMLQTYFCTLANPCISEALEDESTAPGRLNTTGFNNLLAAVRRDLQNEDFANSVAAVLNGIVVLTETLLATKQRKSYFEPVKIREYWKPSDLYNESQIPKHLLLDLENCYLTRRFFLDALLRSLKKENFHDDFCNVSLFSEYVKFVGVTKAKTSELHRAMCLHFPLEKVLNYENYPLQALALFENITGYSVSLIHAIKVLQIAKTVARPMNTLANSYVWHSLLNYVAAYNEMMLPKYDPAAESFDSVSFLFCGQRLLGFDDVLKKRTRAERLRELLIRSGTVTENRRKRPLLLEDGIVVNKSASDMNSSGNFMCGSYYHEVADSECWEWLQSFKFPDRLTTQLFTLLRGFILVSPSSPIVKKMIDKWNGRLGSLEDVRNLILFCFENVKNYSTIFEQSKLNEGLKILAQMYLTADSTLNLTSFLPFGPFYRRLSESIASEQWKDFSYDDFAKNVSHGYNLLRCFRSYRFRMVDTETAMEEEASCLSKFRMFFSGIAFNQLNTSSVTLPNAVEYKIRMANFLIDRTSQIKDSLWNPRPRDRPFIDLKYTYFGFSFLQDILDEQILLLLTNHTAEPVGIYAQQFPSSCHKLDLFSKSIKRTLPMFMILSWIFSVAMILKCLVSENELHLKAFMRSMGVGSFANGLAWFIHFFTLLMTSAAMIIFVLKVLRSIQSSVHFCLQCGRILRHIDAVFLTLFLTSYSVAIISLCFFISNFFKKASQAAIAGAAFYFILFLPYPAMLPYFPDLTYTQLCLSCLLPQVAFGWGCTIISSFEQAALSLHWYEMFVPTLTGDHFALSTVLIMLGIDTAIYLLVPWCIGRINRSRVKKAFHYLLHPLYCFRKVEKCERRSVRQQRPSSESAVNEEKVNLPVGISIVNLTKVFNNGKEGKRALNNLNVQFYDGQIACLSIVCGLFPPSHGSVLIYGKQIVAWSNRMSQLIGYCPQYNVLFNDLTVKEHLYFYAGLKGVDSNVRDDDIEAILRETSLECKVNELASSLSGGMKRRLSIAIAFIGAANVIILDEPTTNVDPVSRRKIWDLLLSKRGMGRTILFSTHSFDEAEILSDRVALISGGQLKCCGSPLYLKSIYHPGYSLVLQKAVANKASTEKLSSVVTSYIPDALVARASTNEVQFVLPGKVLEQLQPLIIAIGSQLKELNCLGYGLSECSIEQIFHQETRTDTTEMLAGNRDKDQQGTAETSVKGRRPRTQRQFQSEKQIYCRRSIWMQIACFFEKRRLCCLRDWRTFVCYIFLPAVLVTSALGLRSLRYSSISYEKNYQQLFIDPMLYGNATESFFSFPQSYLNKSSDAALKSYVEKMILHGLGRSCYQNYKDRNSKLFCRNITEWNYEVPSAPSPPDALQCHCDSASFFSCDSNEYPYLPVRYNCANGLIMSDLTDLNLTSWLLMTEKLFNGRRYGGFSVATPSEPYVELNSTKLHSTLTLLQAAFSSFLKNLRLDLKALHPRVVLPSFSTVTVQNILTDMRPKQNYKIWFNNQGWAALPAYMMALSNARLHTVLPFDGVSSDFGISVINHPMPQVLDEVIQRDAIAFEMALCLAVLFSLCSCTAAVCLSVVEDKSSGMQQLLFVSGLRRWLYWIVNLLFDLFLYMLTIVFIIVALVLFNQEQYVGDWSSTLTVVVLFFSFGMSTVPSIYLLSKFFKSPPVAFMICALGGFFVGSVSSALATAFELLSEENQELRDVSNIMKNSFQFLPQYSIMYGWNEIRILNSLYEFSTAVDRSLLDWDILGRPIVIMLIEGVSSMLLLLVGEYHGDRYKAGFLFKPTRGQREANEGSPAEKENVLPKPEEEEVMLKVVNLSKHYSKCFRRGRIAAVDGICFEVQRGECLGLLGPNGAGKTTIFKMVTGEIKKSNGSVLLRFETGCQSPIGYCPQFDALNVRLTAKETLSLYAGIRGIKKRDRQNVVSACIRRLGLTEVADKQVKTYSSGFKRRLSAAVSIIGDPPLILFDEPTAGMDVKGKRLLWNTILDIVASGAAVLFTSNNMEECEVLCSRVGILMNGKFFCLDTIQALKNRFGQGHRMMIKLRNCQDNRMDEMISYVLRQLPGCYLVERNLTMAKFQLSKTGTALSEAIDCAVNVKRQFNVETCSLNQNSLDDIFVEVTRSNERNIEPPIDFKRVPLYFLFTVPKMESL</sequence>
<dbReference type="GO" id="GO:0016020">
    <property type="term" value="C:membrane"/>
    <property type="evidence" value="ECO:0007669"/>
    <property type="project" value="UniProtKB-SubCell"/>
</dbReference>
<evidence type="ECO:0000256" key="8">
    <source>
        <dbReference type="ARBA" id="ARBA00023136"/>
    </source>
</evidence>
<evidence type="ECO:0000256" key="6">
    <source>
        <dbReference type="ARBA" id="ARBA00022840"/>
    </source>
</evidence>
<proteinExistence type="inferred from homology"/>
<feature type="transmembrane region" description="Helical" evidence="10">
    <location>
        <begin position="683"/>
        <end position="703"/>
    </location>
</feature>
<dbReference type="SUPFAM" id="SSF52540">
    <property type="entry name" value="P-loop containing nucleoside triphosphate hydrolases"/>
    <property type="match status" value="2"/>
</dbReference>
<dbReference type="GO" id="GO:0140359">
    <property type="term" value="F:ABC-type transporter activity"/>
    <property type="evidence" value="ECO:0007669"/>
    <property type="project" value="InterPro"/>
</dbReference>
<feature type="transmembrane region" description="Helical" evidence="10">
    <location>
        <begin position="801"/>
        <end position="819"/>
    </location>
</feature>
<feature type="domain" description="ABC transporter" evidence="11">
    <location>
        <begin position="952"/>
        <end position="1174"/>
    </location>
</feature>
<feature type="transmembrane region" description="Helical" evidence="10">
    <location>
        <begin position="1707"/>
        <end position="1728"/>
    </location>
</feature>
<dbReference type="Pfam" id="PF12698">
    <property type="entry name" value="ABC2_membrane_3"/>
    <property type="match status" value="1"/>
</dbReference>
<dbReference type="InterPro" id="IPR013525">
    <property type="entry name" value="ABC2_TM"/>
</dbReference>
<keyword evidence="8 10" id="KW-0472">Membrane</keyword>
<comment type="similarity">
    <text evidence="2">Belongs to the ABC transporter superfamily. ABCA family.</text>
</comment>
<accession>A0A085N064</accession>
<dbReference type="GO" id="GO:0005524">
    <property type="term" value="F:ATP binding"/>
    <property type="evidence" value="ECO:0007669"/>
    <property type="project" value="UniProtKB-KW"/>
</dbReference>
<keyword evidence="6" id="KW-0067">ATP-binding</keyword>
<evidence type="ECO:0000313" key="12">
    <source>
        <dbReference type="EMBL" id="KFD62860.1"/>
    </source>
</evidence>
<evidence type="ECO:0000256" key="5">
    <source>
        <dbReference type="ARBA" id="ARBA00022741"/>
    </source>
</evidence>
<feature type="transmembrane region" description="Helical" evidence="10">
    <location>
        <begin position="770"/>
        <end position="795"/>
    </location>
</feature>
<dbReference type="GO" id="GO:0005319">
    <property type="term" value="F:lipid transporter activity"/>
    <property type="evidence" value="ECO:0007669"/>
    <property type="project" value="TreeGrafter"/>
</dbReference>
<dbReference type="PROSITE" id="PS50893">
    <property type="entry name" value="ABC_TRANSPORTER_2"/>
    <property type="match status" value="2"/>
</dbReference>
<feature type="region of interest" description="Disordered" evidence="9">
    <location>
        <begin position="1259"/>
        <end position="1285"/>
    </location>
</feature>
<dbReference type="SMART" id="SM00382">
    <property type="entry name" value="AAA"/>
    <property type="match status" value="2"/>
</dbReference>
<dbReference type="CDD" id="cd03263">
    <property type="entry name" value="ABC_subfamily_A"/>
    <property type="match status" value="2"/>
</dbReference>
<dbReference type="FunFam" id="3.40.50.300:FF:000335">
    <property type="entry name" value="ATP binding cassette subfamily A member 5"/>
    <property type="match status" value="1"/>
</dbReference>
<feature type="transmembrane region" description="Helical" evidence="10">
    <location>
        <begin position="1668"/>
        <end position="1695"/>
    </location>
</feature>
<keyword evidence="7 10" id="KW-1133">Transmembrane helix</keyword>
<organism evidence="12">
    <name type="scientific">Trichuris suis</name>
    <name type="common">pig whipworm</name>
    <dbReference type="NCBI Taxonomy" id="68888"/>
    <lineage>
        <taxon>Eukaryota</taxon>
        <taxon>Metazoa</taxon>
        <taxon>Ecdysozoa</taxon>
        <taxon>Nematoda</taxon>
        <taxon>Enoplea</taxon>
        <taxon>Dorylaimia</taxon>
        <taxon>Trichinellida</taxon>
        <taxon>Trichuridae</taxon>
        <taxon>Trichuris</taxon>
    </lineage>
</organism>
<keyword evidence="3" id="KW-0813">Transport</keyword>
<dbReference type="InterPro" id="IPR027417">
    <property type="entry name" value="P-loop_NTPase"/>
</dbReference>
<reference evidence="12" key="1">
    <citation type="journal article" date="2014" name="Nat. Genet.">
        <title>Genome and transcriptome of the porcine whipworm Trichuris suis.</title>
        <authorList>
            <person name="Jex A.R."/>
            <person name="Nejsum P."/>
            <person name="Schwarz E.M."/>
            <person name="Hu L."/>
            <person name="Young N.D."/>
            <person name="Hall R.S."/>
            <person name="Korhonen P.K."/>
            <person name="Liao S."/>
            <person name="Thamsborg S."/>
            <person name="Xia J."/>
            <person name="Xu P."/>
            <person name="Wang S."/>
            <person name="Scheerlinck J.P."/>
            <person name="Hofmann A."/>
            <person name="Sternberg P.W."/>
            <person name="Wang J."/>
            <person name="Gasser R.B."/>
        </authorList>
    </citation>
    <scope>NUCLEOTIDE SEQUENCE [LARGE SCALE GENOMIC DNA]</scope>
    <source>
        <strain evidence="12">DCEP-RM93F</strain>
    </source>
</reference>
<dbReference type="InterPro" id="IPR026082">
    <property type="entry name" value="ABCA"/>
</dbReference>
<dbReference type="GO" id="GO:0016887">
    <property type="term" value="F:ATP hydrolysis activity"/>
    <property type="evidence" value="ECO:0007669"/>
    <property type="project" value="InterPro"/>
</dbReference>
<dbReference type="Pfam" id="PF00005">
    <property type="entry name" value="ABC_tran"/>
    <property type="match status" value="2"/>
</dbReference>
<dbReference type="InterPro" id="IPR003439">
    <property type="entry name" value="ABC_transporter-like_ATP-bd"/>
</dbReference>
<dbReference type="PANTHER" id="PTHR19229">
    <property type="entry name" value="ATP-BINDING CASSETTE TRANSPORTER SUBFAMILY A ABCA"/>
    <property type="match status" value="1"/>
</dbReference>
<evidence type="ECO:0000256" key="3">
    <source>
        <dbReference type="ARBA" id="ARBA00022448"/>
    </source>
</evidence>
<dbReference type="InterPro" id="IPR017871">
    <property type="entry name" value="ABC_transporter-like_CS"/>
</dbReference>
<feature type="transmembrane region" description="Helical" evidence="10">
    <location>
        <begin position="1737"/>
        <end position="1760"/>
    </location>
</feature>
<feature type="transmembrane region" description="Helical" evidence="10">
    <location>
        <begin position="1622"/>
        <end position="1648"/>
    </location>
</feature>
<feature type="transmembrane region" description="Helical" evidence="10">
    <location>
        <begin position="35"/>
        <end position="54"/>
    </location>
</feature>
<evidence type="ECO:0000256" key="1">
    <source>
        <dbReference type="ARBA" id="ARBA00004141"/>
    </source>
</evidence>
<dbReference type="PROSITE" id="PS00211">
    <property type="entry name" value="ABC_TRANSPORTER_1"/>
    <property type="match status" value="1"/>
</dbReference>
<name>A0A085N064_9BILA</name>
<feature type="domain" description="ABC transporter" evidence="11">
    <location>
        <begin position="1884"/>
        <end position="2114"/>
    </location>
</feature>
<feature type="transmembrane region" description="Helical" evidence="10">
    <location>
        <begin position="723"/>
        <end position="749"/>
    </location>
</feature>
<dbReference type="InterPro" id="IPR003593">
    <property type="entry name" value="AAA+_ATPase"/>
</dbReference>
<evidence type="ECO:0000256" key="10">
    <source>
        <dbReference type="SAM" id="Phobius"/>
    </source>
</evidence>
<dbReference type="PANTHER" id="PTHR19229:SF250">
    <property type="entry name" value="ABC TRANSPORTER DOMAIN-CONTAINING PROTEIN-RELATED"/>
    <property type="match status" value="1"/>
</dbReference>
<feature type="transmembrane region" description="Helical" evidence="10">
    <location>
        <begin position="874"/>
        <end position="897"/>
    </location>
</feature>
<dbReference type="EMBL" id="KL367586">
    <property type="protein sequence ID" value="KFD62860.1"/>
    <property type="molecule type" value="Genomic_DNA"/>
</dbReference>
<keyword evidence="4 10" id="KW-0812">Transmembrane</keyword>
<evidence type="ECO:0000256" key="7">
    <source>
        <dbReference type="ARBA" id="ARBA00022989"/>
    </source>
</evidence>
<dbReference type="Proteomes" id="UP000030758">
    <property type="component" value="Unassembled WGS sequence"/>
</dbReference>
<protein>
    <recommendedName>
        <fullName evidence="11">ABC transporter domain-containing protein</fullName>
    </recommendedName>
</protein>
<comment type="subcellular location">
    <subcellularLocation>
        <location evidence="1">Membrane</location>
        <topology evidence="1">Multi-pass membrane protein</topology>
    </subcellularLocation>
</comment>
<evidence type="ECO:0000259" key="11">
    <source>
        <dbReference type="PROSITE" id="PS50893"/>
    </source>
</evidence>
<feature type="transmembrane region" description="Helical" evidence="10">
    <location>
        <begin position="1319"/>
        <end position="1339"/>
    </location>
</feature>
<evidence type="ECO:0000256" key="9">
    <source>
        <dbReference type="SAM" id="MobiDB-lite"/>
    </source>
</evidence>